<dbReference type="SUPFAM" id="SSF53850">
    <property type="entry name" value="Periplasmic binding protein-like II"/>
    <property type="match status" value="1"/>
</dbReference>
<reference evidence="6 7" key="1">
    <citation type="submission" date="2016-09" db="EMBL/GenBank/DDBJ databases">
        <title>Complete genome sequence of microbes from the polar regions.</title>
        <authorList>
            <person name="Liao L."/>
            <person name="Chen B."/>
        </authorList>
    </citation>
    <scope>NUCLEOTIDE SEQUENCE [LARGE SCALE GENOMIC DNA]</scope>
    <source>
        <strain evidence="6 7">ZS314</strain>
    </source>
</reference>
<dbReference type="RefSeq" id="WP_161886216.1">
    <property type="nucleotide sequence ID" value="NZ_CP017146.1"/>
</dbReference>
<dbReference type="GO" id="GO:0042597">
    <property type="term" value="C:periplasmic space"/>
    <property type="evidence" value="ECO:0007669"/>
    <property type="project" value="UniProtKB-ARBA"/>
</dbReference>
<protein>
    <submittedName>
        <fullName evidence="6">Peptide ABC transporter substrate-binding protein</fullName>
    </submittedName>
</protein>
<dbReference type="PANTHER" id="PTHR30290">
    <property type="entry name" value="PERIPLASMIC BINDING COMPONENT OF ABC TRANSPORTER"/>
    <property type="match status" value="1"/>
</dbReference>
<evidence type="ECO:0000259" key="5">
    <source>
        <dbReference type="Pfam" id="PF00496"/>
    </source>
</evidence>
<sequence>MKEVTDLTHSSAFRRRSLATFAGAATVVVALAGCAGTSGEDALSLDGIVVGTTDPVTSLDPAGSYDNGSFAVQNQVFPFLFNSPYGSPDVEPDIAVSGEFTTPTEFTVVLKDGLTFANGNDLTASDVKFTFDRVVSLADPNGPSSLLGNLDSVEAVDDTTVVFTLKAANDQTFEQILSSPAGPIVDEEVFLATELTDPADIVEGNAFGGQYTITDYTQNEIIQYEANPNYDGLLGAAKTESVTTQYFADETSLKLAVQEGDVDVAYRSLSPTDVADLREDDGVTVWDGPGGEIRYIVFNFNTQPYGAETAEADPAKALAVRQAIASVIDRAEVSEQVYNGTYVPLYSYVPEGLTGATESLKGLYGDGEGGPDVDAAAALLEEAGVTTPVALNLQYSPDHYGASSDDEYAAYASQLNKSELFDVNLESTLWDVYSAERREDAYPLYQLGWFPDYSDADNYLTPFFSDANFLGNHYQDSAVNTLIQQQLVEGDTEARTQLLEDIQDAVASQLSTLPLLQGAGVAVTGTDISGAEDTLDASFKFRYAALSRN</sequence>
<dbReference type="GO" id="GO:0015833">
    <property type="term" value="P:peptide transport"/>
    <property type="evidence" value="ECO:0007669"/>
    <property type="project" value="TreeGrafter"/>
</dbReference>
<dbReference type="PANTHER" id="PTHR30290:SF10">
    <property type="entry name" value="PERIPLASMIC OLIGOPEPTIDE-BINDING PROTEIN-RELATED"/>
    <property type="match status" value="1"/>
</dbReference>
<dbReference type="EMBL" id="CP017146">
    <property type="protein sequence ID" value="QHO69840.1"/>
    <property type="molecule type" value="Genomic_DNA"/>
</dbReference>
<dbReference type="PIRSF" id="PIRSF002741">
    <property type="entry name" value="MppA"/>
    <property type="match status" value="1"/>
</dbReference>
<organism evidence="6 7">
    <name type="scientific">Marisediminicola antarctica</name>
    <dbReference type="NCBI Taxonomy" id="674079"/>
    <lineage>
        <taxon>Bacteria</taxon>
        <taxon>Bacillati</taxon>
        <taxon>Actinomycetota</taxon>
        <taxon>Actinomycetes</taxon>
        <taxon>Micrococcales</taxon>
        <taxon>Microbacteriaceae</taxon>
        <taxon>Marisediminicola</taxon>
    </lineage>
</organism>
<dbReference type="Gene3D" id="3.90.76.10">
    <property type="entry name" value="Dipeptide-binding Protein, Domain 1"/>
    <property type="match status" value="1"/>
</dbReference>
<evidence type="ECO:0000256" key="2">
    <source>
        <dbReference type="ARBA" id="ARBA00005695"/>
    </source>
</evidence>
<feature type="domain" description="Solute-binding protein family 5" evidence="5">
    <location>
        <begin position="90"/>
        <end position="468"/>
    </location>
</feature>
<dbReference type="Proteomes" id="UP000464507">
    <property type="component" value="Chromosome"/>
</dbReference>
<dbReference type="GO" id="GO:1904680">
    <property type="term" value="F:peptide transmembrane transporter activity"/>
    <property type="evidence" value="ECO:0007669"/>
    <property type="project" value="TreeGrafter"/>
</dbReference>
<dbReference type="Gene3D" id="3.10.105.10">
    <property type="entry name" value="Dipeptide-binding Protein, Domain 3"/>
    <property type="match status" value="1"/>
</dbReference>
<evidence type="ECO:0000256" key="4">
    <source>
        <dbReference type="ARBA" id="ARBA00022729"/>
    </source>
</evidence>
<dbReference type="InterPro" id="IPR030678">
    <property type="entry name" value="Peptide/Ni-bd"/>
</dbReference>
<dbReference type="KEGG" id="mant:BHD05_09470"/>
<dbReference type="PROSITE" id="PS51257">
    <property type="entry name" value="PROKAR_LIPOPROTEIN"/>
    <property type="match status" value="1"/>
</dbReference>
<dbReference type="Pfam" id="PF00496">
    <property type="entry name" value="SBP_bac_5"/>
    <property type="match status" value="1"/>
</dbReference>
<proteinExistence type="inferred from homology"/>
<dbReference type="InterPro" id="IPR000914">
    <property type="entry name" value="SBP_5_dom"/>
</dbReference>
<dbReference type="AlphaFoldDB" id="A0A7L5AH07"/>
<gene>
    <name evidence="6" type="ORF">BHD05_09470</name>
</gene>
<evidence type="ECO:0000313" key="6">
    <source>
        <dbReference type="EMBL" id="QHO69840.1"/>
    </source>
</evidence>
<name>A0A7L5AH07_9MICO</name>
<keyword evidence="7" id="KW-1185">Reference proteome</keyword>
<dbReference type="GO" id="GO:0043190">
    <property type="term" value="C:ATP-binding cassette (ABC) transporter complex"/>
    <property type="evidence" value="ECO:0007669"/>
    <property type="project" value="InterPro"/>
</dbReference>
<dbReference type="GO" id="GO:0030313">
    <property type="term" value="C:cell envelope"/>
    <property type="evidence" value="ECO:0007669"/>
    <property type="project" value="UniProtKB-SubCell"/>
</dbReference>
<comment type="subcellular location">
    <subcellularLocation>
        <location evidence="1">Cell envelope</location>
    </subcellularLocation>
</comment>
<accession>A0A7L5AH07</accession>
<dbReference type="Gene3D" id="3.40.190.10">
    <property type="entry name" value="Periplasmic binding protein-like II"/>
    <property type="match status" value="1"/>
</dbReference>
<dbReference type="InterPro" id="IPR039424">
    <property type="entry name" value="SBP_5"/>
</dbReference>
<evidence type="ECO:0000256" key="3">
    <source>
        <dbReference type="ARBA" id="ARBA00022448"/>
    </source>
</evidence>
<evidence type="ECO:0000256" key="1">
    <source>
        <dbReference type="ARBA" id="ARBA00004196"/>
    </source>
</evidence>
<keyword evidence="4" id="KW-0732">Signal</keyword>
<dbReference type="OrthoDB" id="9801912at2"/>
<comment type="similarity">
    <text evidence="2">Belongs to the bacterial solute-binding protein 5 family.</text>
</comment>
<evidence type="ECO:0000313" key="7">
    <source>
        <dbReference type="Proteomes" id="UP000464507"/>
    </source>
</evidence>
<keyword evidence="3" id="KW-0813">Transport</keyword>